<keyword evidence="1" id="KW-1133">Transmembrane helix</keyword>
<keyword evidence="1" id="KW-0812">Transmembrane</keyword>
<protein>
    <submittedName>
        <fullName evidence="2">Uncharacterized protein</fullName>
    </submittedName>
</protein>
<keyword evidence="1" id="KW-0472">Membrane</keyword>
<proteinExistence type="predicted"/>
<reference evidence="2" key="1">
    <citation type="submission" date="2018-06" db="EMBL/GenBank/DDBJ databases">
        <authorList>
            <person name="Zhirakovskaya E."/>
        </authorList>
    </citation>
    <scope>NUCLEOTIDE SEQUENCE</scope>
</reference>
<dbReference type="AlphaFoldDB" id="A0A3B0SJP0"/>
<name>A0A3B0SJP0_9ZZZZ</name>
<evidence type="ECO:0000256" key="1">
    <source>
        <dbReference type="SAM" id="Phobius"/>
    </source>
</evidence>
<organism evidence="2">
    <name type="scientific">hydrothermal vent metagenome</name>
    <dbReference type="NCBI Taxonomy" id="652676"/>
    <lineage>
        <taxon>unclassified sequences</taxon>
        <taxon>metagenomes</taxon>
        <taxon>ecological metagenomes</taxon>
    </lineage>
</organism>
<dbReference type="EMBL" id="UOEI01000396">
    <property type="protein sequence ID" value="VAW04423.1"/>
    <property type="molecule type" value="Genomic_DNA"/>
</dbReference>
<sequence length="161" mass="16929">MRGDTIARAGMAVVFGGIALVLTVNADCTLLPERDCESLLGTAMPQVNRLHSVLWIAAAAAFGWFVFSTVNRAKILAATLLGGFAGFWVGVGGTVLYFELEARDRDPGVANANEGFLFIAAFFALVGLIAGLGVAFVLARRRWARRPTNPGTTGTGDPGIT</sequence>
<evidence type="ECO:0000313" key="2">
    <source>
        <dbReference type="EMBL" id="VAW04423.1"/>
    </source>
</evidence>
<feature type="transmembrane region" description="Helical" evidence="1">
    <location>
        <begin position="75"/>
        <end position="98"/>
    </location>
</feature>
<gene>
    <name evidence="2" type="ORF">MNBD_ACTINO01-1324</name>
</gene>
<feature type="transmembrane region" description="Helical" evidence="1">
    <location>
        <begin position="118"/>
        <end position="139"/>
    </location>
</feature>
<accession>A0A3B0SJP0</accession>
<feature type="transmembrane region" description="Helical" evidence="1">
    <location>
        <begin position="50"/>
        <end position="68"/>
    </location>
</feature>